<gene>
    <name evidence="1" type="ORF">ECRASSUSDP1_LOCUS812</name>
</gene>
<dbReference type="EMBL" id="CAMPGE010000764">
    <property type="protein sequence ID" value="CAI2359521.1"/>
    <property type="molecule type" value="Genomic_DNA"/>
</dbReference>
<keyword evidence="2" id="KW-1185">Reference proteome</keyword>
<name>A0AAD1X6I9_EUPCR</name>
<dbReference type="AlphaFoldDB" id="A0AAD1X6I9"/>
<sequence>MFTSIQPKSFDKVKKQGTKLAEGKISFDDFIKPISKSVVINFGDRSNSDFIQLKTLKYPWYFSVCIKTCPIGMYKPFALCNIQIFSSCVHVFGHHLKVPSTKRCKFGSLFHFLDYLHLEICVKVKEMFWLSINQYKAKSSPELIIAKCFYILDIYHAWPIKIWSSLSPLFYYDLMHIFPLKRFSIREKLPCY</sequence>
<proteinExistence type="predicted"/>
<reference evidence="1" key="1">
    <citation type="submission" date="2023-07" db="EMBL/GenBank/DDBJ databases">
        <authorList>
            <consortium name="AG Swart"/>
            <person name="Singh M."/>
            <person name="Singh A."/>
            <person name="Seah K."/>
            <person name="Emmerich C."/>
        </authorList>
    </citation>
    <scope>NUCLEOTIDE SEQUENCE</scope>
    <source>
        <strain evidence="1">DP1</strain>
    </source>
</reference>
<organism evidence="1 2">
    <name type="scientific">Euplotes crassus</name>
    <dbReference type="NCBI Taxonomy" id="5936"/>
    <lineage>
        <taxon>Eukaryota</taxon>
        <taxon>Sar</taxon>
        <taxon>Alveolata</taxon>
        <taxon>Ciliophora</taxon>
        <taxon>Intramacronucleata</taxon>
        <taxon>Spirotrichea</taxon>
        <taxon>Hypotrichia</taxon>
        <taxon>Euplotida</taxon>
        <taxon>Euplotidae</taxon>
        <taxon>Moneuplotes</taxon>
    </lineage>
</organism>
<comment type="caution">
    <text evidence="1">The sequence shown here is derived from an EMBL/GenBank/DDBJ whole genome shotgun (WGS) entry which is preliminary data.</text>
</comment>
<evidence type="ECO:0000313" key="1">
    <source>
        <dbReference type="EMBL" id="CAI2359521.1"/>
    </source>
</evidence>
<evidence type="ECO:0000313" key="2">
    <source>
        <dbReference type="Proteomes" id="UP001295684"/>
    </source>
</evidence>
<accession>A0AAD1X6I9</accession>
<protein>
    <submittedName>
        <fullName evidence="1">Uncharacterized protein</fullName>
    </submittedName>
</protein>
<dbReference type="Proteomes" id="UP001295684">
    <property type="component" value="Unassembled WGS sequence"/>
</dbReference>